<dbReference type="EMBL" id="JYDU01000025">
    <property type="protein sequence ID" value="KRX97998.1"/>
    <property type="molecule type" value="Genomic_DNA"/>
</dbReference>
<protein>
    <submittedName>
        <fullName evidence="1">Uncharacterized protein</fullName>
    </submittedName>
</protein>
<reference evidence="1 2" key="1">
    <citation type="submission" date="2015-01" db="EMBL/GenBank/DDBJ databases">
        <title>Evolution of Trichinella species and genotypes.</title>
        <authorList>
            <person name="Korhonen P.K."/>
            <person name="Edoardo P."/>
            <person name="Giuseppe L.R."/>
            <person name="Gasser R.B."/>
        </authorList>
    </citation>
    <scope>NUCLEOTIDE SEQUENCE [LARGE SCALE GENOMIC DNA]</scope>
    <source>
        <strain evidence="1">ISS141</strain>
    </source>
</reference>
<name>A0A0V0YC44_TRIPS</name>
<gene>
    <name evidence="1" type="ORF">T4E_9651</name>
</gene>
<dbReference type="AlphaFoldDB" id="A0A0V0YC44"/>
<evidence type="ECO:0000313" key="1">
    <source>
        <dbReference type="EMBL" id="KRX97998.1"/>
    </source>
</evidence>
<sequence>MADEAVTVQKRYFPNSSKCSSSRFFIGIMRRCRHARFGATALTKSRDCGQKVVSLTVTFKVDTATSLSSLHSRTTIPHEPYI</sequence>
<evidence type="ECO:0000313" key="2">
    <source>
        <dbReference type="Proteomes" id="UP000054815"/>
    </source>
</evidence>
<dbReference type="Proteomes" id="UP000054815">
    <property type="component" value="Unassembled WGS sequence"/>
</dbReference>
<proteinExistence type="predicted"/>
<accession>A0A0V0YC44</accession>
<comment type="caution">
    <text evidence="1">The sequence shown here is derived from an EMBL/GenBank/DDBJ whole genome shotgun (WGS) entry which is preliminary data.</text>
</comment>
<organism evidence="1 2">
    <name type="scientific">Trichinella pseudospiralis</name>
    <name type="common">Parasitic roundworm</name>
    <dbReference type="NCBI Taxonomy" id="6337"/>
    <lineage>
        <taxon>Eukaryota</taxon>
        <taxon>Metazoa</taxon>
        <taxon>Ecdysozoa</taxon>
        <taxon>Nematoda</taxon>
        <taxon>Enoplea</taxon>
        <taxon>Dorylaimia</taxon>
        <taxon>Trichinellida</taxon>
        <taxon>Trichinellidae</taxon>
        <taxon>Trichinella</taxon>
    </lineage>
</organism>